<feature type="region of interest" description="Disordered" evidence="1">
    <location>
        <begin position="1"/>
        <end position="75"/>
    </location>
</feature>
<sequence length="106" mass="10757">VTPALYGHSAAGHAAADPGAQPVPAAGTAGRCRRAGDTLPGDAGNPQPAPVIQNLTGVKGTAGDKGRRARGHSHQSVLGEMMEWSHLGCIFRTGNRTEIQLLSGAP</sequence>
<evidence type="ECO:0000256" key="1">
    <source>
        <dbReference type="SAM" id="MobiDB-lite"/>
    </source>
</evidence>
<evidence type="ECO:0000313" key="3">
    <source>
        <dbReference type="Proteomes" id="UP000694560"/>
    </source>
</evidence>
<proteinExistence type="predicted"/>
<reference evidence="2" key="2">
    <citation type="submission" date="2025-09" db="UniProtKB">
        <authorList>
            <consortium name="Ensembl"/>
        </authorList>
    </citation>
    <scope>IDENTIFICATION</scope>
</reference>
<dbReference type="Ensembl" id="ENSMCST00000017089.1">
    <property type="protein sequence ID" value="ENSMCSP00000016666.1"/>
    <property type="gene ID" value="ENSMCSG00000011730.1"/>
</dbReference>
<feature type="compositionally biased region" description="Low complexity" evidence="1">
    <location>
        <begin position="1"/>
        <end position="30"/>
    </location>
</feature>
<organism evidence="2 3">
    <name type="scientific">Malurus cyaneus samueli</name>
    <dbReference type="NCBI Taxonomy" id="2593467"/>
    <lineage>
        <taxon>Eukaryota</taxon>
        <taxon>Metazoa</taxon>
        <taxon>Chordata</taxon>
        <taxon>Craniata</taxon>
        <taxon>Vertebrata</taxon>
        <taxon>Euteleostomi</taxon>
        <taxon>Archelosauria</taxon>
        <taxon>Archosauria</taxon>
        <taxon>Dinosauria</taxon>
        <taxon>Saurischia</taxon>
        <taxon>Theropoda</taxon>
        <taxon>Coelurosauria</taxon>
        <taxon>Aves</taxon>
        <taxon>Neognathae</taxon>
        <taxon>Neoaves</taxon>
        <taxon>Telluraves</taxon>
        <taxon>Australaves</taxon>
        <taxon>Passeriformes</taxon>
        <taxon>Meliphagoidea</taxon>
        <taxon>Maluridae</taxon>
        <taxon>Malurus</taxon>
    </lineage>
</organism>
<evidence type="ECO:0000313" key="2">
    <source>
        <dbReference type="Ensembl" id="ENSMCSP00000016666.1"/>
    </source>
</evidence>
<name>A0A8C5UAW9_9PASS</name>
<accession>A0A8C5UAW9</accession>
<dbReference type="AlphaFoldDB" id="A0A8C5UAW9"/>
<protein>
    <submittedName>
        <fullName evidence="2">Uncharacterized protein</fullName>
    </submittedName>
</protein>
<keyword evidence="3" id="KW-1185">Reference proteome</keyword>
<reference evidence="2" key="1">
    <citation type="submission" date="2025-08" db="UniProtKB">
        <authorList>
            <consortium name="Ensembl"/>
        </authorList>
    </citation>
    <scope>IDENTIFICATION</scope>
</reference>
<dbReference type="Proteomes" id="UP000694560">
    <property type="component" value="Unplaced"/>
</dbReference>